<reference evidence="2 3" key="1">
    <citation type="submission" date="2024-05" db="EMBL/GenBank/DDBJ databases">
        <title>A draft genome resource for the thread blight pathogen Marasmius tenuissimus strain MS-2.</title>
        <authorList>
            <person name="Yulfo-Soto G.E."/>
            <person name="Baruah I.K."/>
            <person name="Amoako-Attah I."/>
            <person name="Bukari Y."/>
            <person name="Meinhardt L.W."/>
            <person name="Bailey B.A."/>
            <person name="Cohen S.P."/>
        </authorList>
    </citation>
    <scope>NUCLEOTIDE SEQUENCE [LARGE SCALE GENOMIC DNA]</scope>
    <source>
        <strain evidence="2 3">MS-2</strain>
    </source>
</reference>
<feature type="compositionally biased region" description="Polar residues" evidence="1">
    <location>
        <begin position="724"/>
        <end position="737"/>
    </location>
</feature>
<proteinExistence type="predicted"/>
<feature type="compositionally biased region" description="Low complexity" evidence="1">
    <location>
        <begin position="324"/>
        <end position="337"/>
    </location>
</feature>
<gene>
    <name evidence="2" type="ORF">AAF712_011395</name>
</gene>
<evidence type="ECO:0000313" key="3">
    <source>
        <dbReference type="Proteomes" id="UP001437256"/>
    </source>
</evidence>
<feature type="region of interest" description="Disordered" evidence="1">
    <location>
        <begin position="509"/>
        <end position="551"/>
    </location>
</feature>
<feature type="compositionally biased region" description="Low complexity" evidence="1">
    <location>
        <begin position="139"/>
        <end position="156"/>
    </location>
</feature>
<dbReference type="Proteomes" id="UP001437256">
    <property type="component" value="Unassembled WGS sequence"/>
</dbReference>
<feature type="compositionally biased region" description="Low complexity" evidence="1">
    <location>
        <begin position="225"/>
        <end position="234"/>
    </location>
</feature>
<comment type="caution">
    <text evidence="2">The sequence shown here is derived from an EMBL/GenBank/DDBJ whole genome shotgun (WGS) entry which is preliminary data.</text>
</comment>
<feature type="region of interest" description="Disordered" evidence="1">
    <location>
        <begin position="698"/>
        <end position="839"/>
    </location>
</feature>
<organism evidence="2 3">
    <name type="scientific">Marasmius tenuissimus</name>
    <dbReference type="NCBI Taxonomy" id="585030"/>
    <lineage>
        <taxon>Eukaryota</taxon>
        <taxon>Fungi</taxon>
        <taxon>Dikarya</taxon>
        <taxon>Basidiomycota</taxon>
        <taxon>Agaricomycotina</taxon>
        <taxon>Agaricomycetes</taxon>
        <taxon>Agaricomycetidae</taxon>
        <taxon>Agaricales</taxon>
        <taxon>Marasmiineae</taxon>
        <taxon>Marasmiaceae</taxon>
        <taxon>Marasmius</taxon>
    </lineage>
</organism>
<protein>
    <submittedName>
        <fullName evidence="2">Uncharacterized protein</fullName>
    </submittedName>
</protein>
<feature type="compositionally biased region" description="Low complexity" evidence="1">
    <location>
        <begin position="635"/>
        <end position="664"/>
    </location>
</feature>
<feature type="region of interest" description="Disordered" evidence="1">
    <location>
        <begin position="54"/>
        <end position="81"/>
    </location>
</feature>
<feature type="region of interest" description="Disordered" evidence="1">
    <location>
        <begin position="103"/>
        <end position="122"/>
    </location>
</feature>
<name>A0ABR2ZKM9_9AGAR</name>
<evidence type="ECO:0000313" key="2">
    <source>
        <dbReference type="EMBL" id="KAL0061790.1"/>
    </source>
</evidence>
<feature type="region of interest" description="Disordered" evidence="1">
    <location>
        <begin position="249"/>
        <end position="396"/>
    </location>
</feature>
<feature type="region of interest" description="Disordered" evidence="1">
    <location>
        <begin position="573"/>
        <end position="670"/>
    </location>
</feature>
<feature type="compositionally biased region" description="Low complexity" evidence="1">
    <location>
        <begin position="752"/>
        <end position="771"/>
    </location>
</feature>
<feature type="compositionally biased region" description="Low complexity" evidence="1">
    <location>
        <begin position="178"/>
        <end position="200"/>
    </location>
</feature>
<feature type="compositionally biased region" description="Low complexity" evidence="1">
    <location>
        <begin position="353"/>
        <end position="374"/>
    </location>
</feature>
<feature type="compositionally biased region" description="Low complexity" evidence="1">
    <location>
        <begin position="700"/>
        <end position="719"/>
    </location>
</feature>
<feature type="region of interest" description="Disordered" evidence="1">
    <location>
        <begin position="175"/>
        <end position="200"/>
    </location>
</feature>
<feature type="compositionally biased region" description="Polar residues" evidence="1">
    <location>
        <begin position="380"/>
        <end position="389"/>
    </location>
</feature>
<feature type="compositionally biased region" description="Low complexity" evidence="1">
    <location>
        <begin position="303"/>
        <end position="317"/>
    </location>
</feature>
<feature type="compositionally biased region" description="Polar residues" evidence="1">
    <location>
        <begin position="410"/>
        <end position="423"/>
    </location>
</feature>
<feature type="region of interest" description="Disordered" evidence="1">
    <location>
        <begin position="215"/>
        <end position="234"/>
    </location>
</feature>
<feature type="compositionally biased region" description="Low complexity" evidence="1">
    <location>
        <begin position="806"/>
        <end position="839"/>
    </location>
</feature>
<keyword evidence="3" id="KW-1185">Reference proteome</keyword>
<dbReference type="EMBL" id="JBBXMP010000123">
    <property type="protein sequence ID" value="KAL0061790.1"/>
    <property type="molecule type" value="Genomic_DNA"/>
</dbReference>
<evidence type="ECO:0000256" key="1">
    <source>
        <dbReference type="SAM" id="MobiDB-lite"/>
    </source>
</evidence>
<accession>A0ABR2ZKM9</accession>
<sequence length="981" mass="103677">MHQYVQPTLVDQHDDSVRVQDWVTQHYLLPEISTKINENRQPQQISIVNPSFEDFTSSSSSAASSTPALGTVSGDEERHLRDETDVESDLDFVYHALPPITFKRGSHIDDSSESEASEEQHLATMRTDKPLPLPPPASPLANHSPSPSVSVFVPESSRSRKPSIVSLSGYHLPSSVQISTSPASSQPSPRSSHASLSRQSSFSSHISLNRLVGGHGRQHSLNHQPSLPLLSPSASSTLFEEDDNLVFKTSKSSRRGSALGEKHGHHGGPDTVDLTEPIPAGSGKAIGQLPPDLYIERSLSRNSPELSRSGSGSSRSSSLRRKSSISSKGSHSSGSRRGIPRHASAGNLLNGYSRSPAPHSPSHSHSPSLPTPVSIHSHRSGLSNRSSAYSPRGASSHLDDVWTTDLTSSVQSSPQSATQSTGITLLAPPPTAALTSTPVSAIEQPPVVTPRNRDAVYIDAVDSEEVQRRLAALVLASGAVDTADGDGADISPELHGEGQDIEYCQNDIPRSRQEPPFQSGLTSPVLDADGSHALQGKEQSHWSPSSSNEHLPLSALSSDLAFGSALGFLVPPSKPFRNKAKKNPDDASSKKRKSLLGGKGKRETVSDGNEGAVQDGSVTKHQRPRLASLISRAIGSSNGSDSAKAASSSVLSPSTTSVTTGSSPSPLPDSMAVINIAPQETIPSPRLRTASMTSIQTAIPSMSITPTPTSTGSTESLPSPVSPAGQTRARSASNATRPSPLRIEVLPYAPQTSAPTTGSTPTPTAAPSTSAPLPPSLARGRSISITAGPTPPLTPIITSGRMRSESQASSTSNVSRSSKSTVLTTDSHTTTSTSRSSVSLSLLCDQFPSPGENGDDSELALVVEEKHASYISDDDEKSGGSDLDDGAYYVKAFERSYKSKLREAKSIEFKPQQDGDITETEEVPERKRASRKSISIEALVKTFITTSIHFQNHTPIPPSYLAPSIYLTFTCLTATDPTAHG</sequence>
<feature type="region of interest" description="Disordered" evidence="1">
    <location>
        <begin position="127"/>
        <end position="157"/>
    </location>
</feature>
<feature type="region of interest" description="Disordered" evidence="1">
    <location>
        <begin position="410"/>
        <end position="431"/>
    </location>
</feature>